<reference evidence="2 3" key="1">
    <citation type="submission" date="2020-01" db="EMBL/GenBank/DDBJ databases">
        <title>Whole genome sequencing of Halomonas alkaliphila strain LS44.</title>
        <authorList>
            <person name="Kumar S."/>
            <person name="Paul D."/>
            <person name="Shouche Y."/>
            <person name="Suryavanshi M.V."/>
        </authorList>
    </citation>
    <scope>NUCLEOTIDE SEQUENCE [LARGE SCALE GENOMIC DNA]</scope>
    <source>
        <strain evidence="2 3">LS44</strain>
    </source>
</reference>
<evidence type="ECO:0000313" key="3">
    <source>
        <dbReference type="Proteomes" id="UP000480312"/>
    </source>
</evidence>
<accession>A0A7C9NNY3</accession>
<feature type="transmembrane region" description="Helical" evidence="1">
    <location>
        <begin position="20"/>
        <end position="38"/>
    </location>
</feature>
<gene>
    <name evidence="2" type="ORF">GPL32_03870</name>
</gene>
<dbReference type="OrthoDB" id="6170590at2"/>
<dbReference type="EMBL" id="JAAEHK010000003">
    <property type="protein sequence ID" value="NDL69648.1"/>
    <property type="molecule type" value="Genomic_DNA"/>
</dbReference>
<keyword evidence="1" id="KW-1133">Transmembrane helix</keyword>
<protein>
    <submittedName>
        <fullName evidence="2">Uncharacterized protein</fullName>
    </submittedName>
</protein>
<keyword evidence="1" id="KW-0812">Transmembrane</keyword>
<organism evidence="2 3">
    <name type="scientific">Vreelandella alkaliphila</name>
    <dbReference type="NCBI Taxonomy" id="272774"/>
    <lineage>
        <taxon>Bacteria</taxon>
        <taxon>Pseudomonadati</taxon>
        <taxon>Pseudomonadota</taxon>
        <taxon>Gammaproteobacteria</taxon>
        <taxon>Oceanospirillales</taxon>
        <taxon>Halomonadaceae</taxon>
        <taxon>Vreelandella</taxon>
    </lineage>
</organism>
<keyword evidence="1" id="KW-0472">Membrane</keyword>
<name>A0A7C9NNY3_9GAMM</name>
<evidence type="ECO:0000256" key="1">
    <source>
        <dbReference type="SAM" id="Phobius"/>
    </source>
</evidence>
<comment type="caution">
    <text evidence="2">The sequence shown here is derived from an EMBL/GenBank/DDBJ whole genome shotgun (WGS) entry which is preliminary data.</text>
</comment>
<proteinExistence type="predicted"/>
<evidence type="ECO:0000313" key="2">
    <source>
        <dbReference type="EMBL" id="NDL69648.1"/>
    </source>
</evidence>
<sequence length="122" mass="13774">MSSTLDVLSASPRRHRRHGLARWWLASLLVGCLLPASLHPLDALRGGERSVIICFWVPAILRAQSQWIAKKRRAMRQWVQTQVSQLPAVSSGSGYFPFITLRLMTTIDMHAPRGPPVLRPIR</sequence>
<dbReference type="RefSeq" id="WP_162217583.1">
    <property type="nucleotide sequence ID" value="NZ_JAAEHK010000003.1"/>
</dbReference>
<dbReference type="AlphaFoldDB" id="A0A7C9NNY3"/>
<dbReference type="Proteomes" id="UP000480312">
    <property type="component" value="Unassembled WGS sequence"/>
</dbReference>